<keyword evidence="4 6" id="KW-0732">Signal</keyword>
<dbReference type="GO" id="GO:0016020">
    <property type="term" value="C:membrane"/>
    <property type="evidence" value="ECO:0007669"/>
    <property type="project" value="UniProtKB-SubCell"/>
</dbReference>
<dbReference type="InterPro" id="IPR011250">
    <property type="entry name" value="OMP/PagP_B-barrel"/>
</dbReference>
<dbReference type="Proteomes" id="UP000510927">
    <property type="component" value="Plasmid unnamed"/>
</dbReference>
<dbReference type="GO" id="GO:0044384">
    <property type="term" value="C:host outer membrane"/>
    <property type="evidence" value="ECO:0007669"/>
    <property type="project" value="InterPro"/>
</dbReference>
<reference evidence="7 8" key="1">
    <citation type="submission" date="2020-06" db="EMBL/GenBank/DDBJ databases">
        <title>REHAB project genomes.</title>
        <authorList>
            <person name="Shaw L.P."/>
        </authorList>
    </citation>
    <scope>NUCLEOTIDE SEQUENCE [LARGE SCALE GENOMIC DNA]</scope>
    <source>
        <strain evidence="8">RHB28-C13</strain>
        <plasmid evidence="7 8">unnamed</plasmid>
    </source>
</reference>
<evidence type="ECO:0000313" key="7">
    <source>
        <dbReference type="EMBL" id="QLN03038.1"/>
    </source>
</evidence>
<dbReference type="InterPro" id="IPR051723">
    <property type="entry name" value="Bact_OM_Invasion-Related"/>
</dbReference>
<gene>
    <name evidence="7" type="ORF">HVY52_24815</name>
</gene>
<geneLocation type="plasmid" evidence="7 8">
    <name>unnamed</name>
</geneLocation>
<keyword evidence="5" id="KW-0472">Membrane</keyword>
<evidence type="ECO:0000256" key="3">
    <source>
        <dbReference type="ARBA" id="ARBA00022692"/>
    </source>
</evidence>
<comment type="subcellular location">
    <subcellularLocation>
        <location evidence="1">Membrane</location>
        <topology evidence="1">Multi-pass membrane protein</topology>
    </subcellularLocation>
</comment>
<protein>
    <submittedName>
        <fullName evidence="7">Ail/Lom family outer membrane beta-barrel protein</fullName>
    </submittedName>
</protein>
<dbReference type="PROSITE" id="PS00694">
    <property type="entry name" value="ENT_VIR_OMP_1"/>
    <property type="match status" value="1"/>
</dbReference>
<dbReference type="RefSeq" id="WP_181203529.1">
    <property type="nucleotide sequence ID" value="NZ_CP055678.1"/>
</dbReference>
<evidence type="ECO:0000256" key="5">
    <source>
        <dbReference type="ARBA" id="ARBA00023136"/>
    </source>
</evidence>
<keyword evidence="2" id="KW-1134">Transmembrane beta strand</keyword>
<evidence type="ECO:0000256" key="6">
    <source>
        <dbReference type="SAM" id="SignalP"/>
    </source>
</evidence>
<evidence type="ECO:0000256" key="1">
    <source>
        <dbReference type="ARBA" id="ARBA00004141"/>
    </source>
</evidence>
<evidence type="ECO:0000256" key="2">
    <source>
        <dbReference type="ARBA" id="ARBA00022452"/>
    </source>
</evidence>
<dbReference type="EMBL" id="CP055678">
    <property type="protein sequence ID" value="QLN03038.1"/>
    <property type="molecule type" value="Genomic_DNA"/>
</dbReference>
<dbReference type="PRINTS" id="PR00316">
    <property type="entry name" value="ENTEROVIROMP"/>
</dbReference>
<dbReference type="Pfam" id="PF06316">
    <property type="entry name" value="Ail_Lom"/>
    <property type="match status" value="1"/>
</dbReference>
<dbReference type="SUPFAM" id="SSF56925">
    <property type="entry name" value="OMPA-like"/>
    <property type="match status" value="1"/>
</dbReference>
<organism evidence="7 8">
    <name type="scientific">Escherichia fergusonii</name>
    <dbReference type="NCBI Taxonomy" id="564"/>
    <lineage>
        <taxon>Bacteria</taxon>
        <taxon>Pseudomonadati</taxon>
        <taxon>Pseudomonadota</taxon>
        <taxon>Gammaproteobacteria</taxon>
        <taxon>Enterobacterales</taxon>
        <taxon>Enterobacteriaceae</taxon>
        <taxon>Escherichia</taxon>
    </lineage>
</organism>
<evidence type="ECO:0000313" key="8">
    <source>
        <dbReference type="Proteomes" id="UP000510927"/>
    </source>
</evidence>
<dbReference type="PROSITE" id="PS00695">
    <property type="entry name" value="ENT_VIR_OMP_2"/>
    <property type="match status" value="1"/>
</dbReference>
<sequence>MRKVCAILLSAAVFLTVSGTTVSAAEHQSTLSAGYIHAHTKMPGGDDLNGINVKYRYEFTDTLGLITSFSYADAEDEQKTHYSDTRWHEDSVRNRWFSVMAGPSVRVNEWFSAYAMAGVAYSRVSTFSGDYLQVTDSKGKTHDVLTGSDDGRHSNTSLAWGAGVQFNPTESVAIDIAYEGSGSGDWRTDGFIVGVGYKF</sequence>
<feature type="chain" id="PRO_5034224007" evidence="6">
    <location>
        <begin position="25"/>
        <end position="199"/>
    </location>
</feature>
<accession>A0A8E4IUP6</accession>
<keyword evidence="3" id="KW-0812">Transmembrane</keyword>
<keyword evidence="7" id="KW-0614">Plasmid</keyword>
<dbReference type="Gene3D" id="2.40.160.20">
    <property type="match status" value="1"/>
</dbReference>
<evidence type="ECO:0000256" key="4">
    <source>
        <dbReference type="ARBA" id="ARBA00022729"/>
    </source>
</evidence>
<feature type="signal peptide" evidence="6">
    <location>
        <begin position="1"/>
        <end position="24"/>
    </location>
</feature>
<name>A0A8E4IUP6_ESCFE</name>
<proteinExistence type="predicted"/>
<dbReference type="PANTHER" id="PTHR35892">
    <property type="entry name" value="OUTER MEMBRANE PROTEIN PAGN-RELATED"/>
    <property type="match status" value="1"/>
</dbReference>
<dbReference type="PANTHER" id="PTHR35892:SF2">
    <property type="entry name" value="OUTER MEMBRANE PROTEIN PAGN"/>
    <property type="match status" value="1"/>
</dbReference>
<dbReference type="AlphaFoldDB" id="A0A8E4IUP6"/>
<dbReference type="InterPro" id="IPR000758">
    <property type="entry name" value="Enterovir_OMP"/>
</dbReference>